<reference evidence="5 6" key="1">
    <citation type="journal article" date="2016" name="Nat. Commun.">
        <title>Thousands of microbial genomes shed light on interconnected biogeochemical processes in an aquifer system.</title>
        <authorList>
            <person name="Anantharaman K."/>
            <person name="Brown C.T."/>
            <person name="Hug L.A."/>
            <person name="Sharon I."/>
            <person name="Castelle C.J."/>
            <person name="Probst A.J."/>
            <person name="Thomas B.C."/>
            <person name="Singh A."/>
            <person name="Wilkins M.J."/>
            <person name="Karaoz U."/>
            <person name="Brodie E.L."/>
            <person name="Williams K.H."/>
            <person name="Hubbard S.S."/>
            <person name="Banfield J.F."/>
        </authorList>
    </citation>
    <scope>NUCLEOTIDE SEQUENCE [LARGE SCALE GENOMIC DNA]</scope>
</reference>
<dbReference type="AlphaFoldDB" id="A0A1G1WNX2"/>
<dbReference type="STRING" id="1802603.A3F35_01190"/>
<dbReference type="GO" id="GO:0005524">
    <property type="term" value="F:ATP binding"/>
    <property type="evidence" value="ECO:0007669"/>
    <property type="project" value="UniProtKB-KW"/>
</dbReference>
<dbReference type="InterPro" id="IPR027417">
    <property type="entry name" value="P-loop_NTPase"/>
</dbReference>
<dbReference type="GO" id="GO:0016887">
    <property type="term" value="F:ATP hydrolysis activity"/>
    <property type="evidence" value="ECO:0007669"/>
    <property type="project" value="InterPro"/>
</dbReference>
<sequence length="245" mass="26719">MPAARLSDGQGKAGKEILHGVSLEIKPGEIHALMGPNGSGKSSLSLALAGHPRYQITSGKITLDGENITNLTPDKRAKAGLFLAMQYPVAVPGVSVGNFMRTAYKNLKDEKVKALEIQTRVKGELKNLKMDESFVSRSVNDGFSGGEKKKLETLQLTILEPKYAVLDETDSGLDVDALKTVAKGILKSKEVNPKLGILLITHYQRILRYIEPDFVHILVDGRIVKRGDKKLAEEIEEKGYELVAG</sequence>
<organism evidence="5 6">
    <name type="scientific">Candidatus Woykebacteria bacterium RIFCSPHIGHO2_12_FULL_45_10</name>
    <dbReference type="NCBI Taxonomy" id="1802603"/>
    <lineage>
        <taxon>Bacteria</taxon>
        <taxon>Candidatus Woykeibacteriota</taxon>
    </lineage>
</organism>
<dbReference type="SMART" id="SM00382">
    <property type="entry name" value="AAA"/>
    <property type="match status" value="1"/>
</dbReference>
<dbReference type="PANTHER" id="PTHR43204:SF1">
    <property type="entry name" value="ABC TRANSPORTER I FAMILY MEMBER 6, CHLOROPLASTIC"/>
    <property type="match status" value="1"/>
</dbReference>
<comment type="caution">
    <text evidence="5">The sequence shown here is derived from an EMBL/GenBank/DDBJ whole genome shotgun (WGS) entry which is preliminary data.</text>
</comment>
<proteinExistence type="inferred from homology"/>
<dbReference type="NCBIfam" id="TIGR01978">
    <property type="entry name" value="sufC"/>
    <property type="match status" value="1"/>
</dbReference>
<protein>
    <submittedName>
        <fullName evidence="5">Fe-S cluster assembly ATPase SufC</fullName>
    </submittedName>
</protein>
<dbReference type="InterPro" id="IPR010230">
    <property type="entry name" value="FeS-cluster_ATPase_SufC"/>
</dbReference>
<dbReference type="Proteomes" id="UP000178068">
    <property type="component" value="Unassembled WGS sequence"/>
</dbReference>
<gene>
    <name evidence="5" type="ORF">A3F35_01190</name>
</gene>
<accession>A0A1G1WNX2</accession>
<name>A0A1G1WNX2_9BACT</name>
<evidence type="ECO:0000259" key="4">
    <source>
        <dbReference type="PROSITE" id="PS50893"/>
    </source>
</evidence>
<dbReference type="CDD" id="cd03217">
    <property type="entry name" value="ABC_FeS_Assembly"/>
    <property type="match status" value="1"/>
</dbReference>
<dbReference type="SUPFAM" id="SSF52540">
    <property type="entry name" value="P-loop containing nucleoside triphosphate hydrolases"/>
    <property type="match status" value="1"/>
</dbReference>
<dbReference type="Pfam" id="PF00005">
    <property type="entry name" value="ABC_tran"/>
    <property type="match status" value="1"/>
</dbReference>
<evidence type="ECO:0000256" key="1">
    <source>
        <dbReference type="ARBA" id="ARBA00006216"/>
    </source>
</evidence>
<evidence type="ECO:0000256" key="2">
    <source>
        <dbReference type="ARBA" id="ARBA00022741"/>
    </source>
</evidence>
<evidence type="ECO:0000256" key="3">
    <source>
        <dbReference type="ARBA" id="ARBA00022840"/>
    </source>
</evidence>
<dbReference type="InterPro" id="IPR003593">
    <property type="entry name" value="AAA+_ATPase"/>
</dbReference>
<dbReference type="Gene3D" id="3.40.50.300">
    <property type="entry name" value="P-loop containing nucleotide triphosphate hydrolases"/>
    <property type="match status" value="1"/>
</dbReference>
<keyword evidence="3" id="KW-0067">ATP-binding</keyword>
<dbReference type="EMBL" id="MHCZ01000037">
    <property type="protein sequence ID" value="OGY29311.1"/>
    <property type="molecule type" value="Genomic_DNA"/>
</dbReference>
<feature type="domain" description="ABC transporter" evidence="4">
    <location>
        <begin position="1"/>
        <end position="245"/>
    </location>
</feature>
<evidence type="ECO:0000313" key="6">
    <source>
        <dbReference type="Proteomes" id="UP000178068"/>
    </source>
</evidence>
<dbReference type="PANTHER" id="PTHR43204">
    <property type="entry name" value="ABC TRANSPORTER I FAMILY MEMBER 6, CHLOROPLASTIC"/>
    <property type="match status" value="1"/>
</dbReference>
<dbReference type="PROSITE" id="PS50893">
    <property type="entry name" value="ABC_TRANSPORTER_2"/>
    <property type="match status" value="1"/>
</dbReference>
<evidence type="ECO:0000313" key="5">
    <source>
        <dbReference type="EMBL" id="OGY29311.1"/>
    </source>
</evidence>
<comment type="similarity">
    <text evidence="1">Belongs to the ABC transporter superfamily. Ycf16 family.</text>
</comment>
<keyword evidence="2" id="KW-0547">Nucleotide-binding</keyword>
<dbReference type="InterPro" id="IPR003439">
    <property type="entry name" value="ABC_transporter-like_ATP-bd"/>
</dbReference>